<dbReference type="GO" id="GO:0016787">
    <property type="term" value="F:hydrolase activity"/>
    <property type="evidence" value="ECO:0007669"/>
    <property type="project" value="UniProtKB-KW"/>
</dbReference>
<dbReference type="Proteomes" id="UP000698752">
    <property type="component" value="Unassembled WGS sequence"/>
</dbReference>
<organism evidence="3 4">
    <name type="scientific">Neoroseomonas terrae</name>
    <dbReference type="NCBI Taxonomy" id="424799"/>
    <lineage>
        <taxon>Bacteria</taxon>
        <taxon>Pseudomonadati</taxon>
        <taxon>Pseudomonadota</taxon>
        <taxon>Alphaproteobacteria</taxon>
        <taxon>Acetobacterales</taxon>
        <taxon>Acetobacteraceae</taxon>
        <taxon>Neoroseomonas</taxon>
    </lineage>
</organism>
<dbReference type="RefSeq" id="WP_211870184.1">
    <property type="nucleotide sequence ID" value="NZ_JAAEDI010000019.1"/>
</dbReference>
<sequence>MLTILALLAALPMLLGCMLWLGQERLIFLPDARPIAAPPGWEKASLRSADGTDLALLVARGPPGRPVVLHFHGNGGNAEDRADLGNALKNAGLSIVLGEYRGYAGNPGQPGEAAFAADAAAMLAWVRQSFPGARLLLWGESLGTAVVTRLAAGQDDVAGIILESPFTSVADLAAATYPWLPTGLLLRHRFENLPRMPAIAAPVLVVASAGDRLTPPDHARRLAEAAPDARLIILPGAAHPAILNDPTGAGLRAAMEFLARFE</sequence>
<evidence type="ECO:0000259" key="2">
    <source>
        <dbReference type="Pfam" id="PF08386"/>
    </source>
</evidence>
<keyword evidence="4" id="KW-1185">Reference proteome</keyword>
<keyword evidence="3" id="KW-0378">Hydrolase</keyword>
<evidence type="ECO:0000313" key="3">
    <source>
        <dbReference type="EMBL" id="MBR0651515.1"/>
    </source>
</evidence>
<evidence type="ECO:0000313" key="4">
    <source>
        <dbReference type="Proteomes" id="UP000698752"/>
    </source>
</evidence>
<evidence type="ECO:0000259" key="1">
    <source>
        <dbReference type="Pfam" id="PF00561"/>
    </source>
</evidence>
<dbReference type="EMBL" id="JAAEDI010000019">
    <property type="protein sequence ID" value="MBR0651515.1"/>
    <property type="molecule type" value="Genomic_DNA"/>
</dbReference>
<proteinExistence type="predicted"/>
<dbReference type="Pfam" id="PF08386">
    <property type="entry name" value="Abhydrolase_4"/>
    <property type="match status" value="1"/>
</dbReference>
<feature type="domain" description="Peptidase S33 tripeptidyl aminopeptidase-like C-terminal" evidence="2">
    <location>
        <begin position="200"/>
        <end position="246"/>
    </location>
</feature>
<feature type="domain" description="AB hydrolase-1" evidence="1">
    <location>
        <begin position="66"/>
        <end position="183"/>
    </location>
</feature>
<dbReference type="PANTHER" id="PTHR12277">
    <property type="entry name" value="ALPHA/BETA HYDROLASE DOMAIN-CONTAINING PROTEIN"/>
    <property type="match status" value="1"/>
</dbReference>
<dbReference type="InterPro" id="IPR029058">
    <property type="entry name" value="AB_hydrolase_fold"/>
</dbReference>
<comment type="caution">
    <text evidence="3">The sequence shown here is derived from an EMBL/GenBank/DDBJ whole genome shotgun (WGS) entry which is preliminary data.</text>
</comment>
<gene>
    <name evidence="3" type="ORF">GXW78_17730</name>
</gene>
<dbReference type="Gene3D" id="3.40.50.1820">
    <property type="entry name" value="alpha/beta hydrolase"/>
    <property type="match status" value="1"/>
</dbReference>
<name>A0ABS5EKL8_9PROT</name>
<dbReference type="Pfam" id="PF00561">
    <property type="entry name" value="Abhydrolase_1"/>
    <property type="match status" value="1"/>
</dbReference>
<reference evidence="4" key="1">
    <citation type="journal article" date="2021" name="Syst. Appl. Microbiol.">
        <title>Roseomonas hellenica sp. nov., isolated from roots of wild-growing Alkanna tinctoria.</title>
        <authorList>
            <person name="Rat A."/>
            <person name="Naranjo H.D."/>
            <person name="Lebbe L."/>
            <person name="Cnockaert M."/>
            <person name="Krigas N."/>
            <person name="Grigoriadou K."/>
            <person name="Maloupa E."/>
            <person name="Willems A."/>
        </authorList>
    </citation>
    <scope>NUCLEOTIDE SEQUENCE [LARGE SCALE GENOMIC DNA]</scope>
    <source>
        <strain evidence="4">LMG 31159</strain>
    </source>
</reference>
<dbReference type="SUPFAM" id="SSF53474">
    <property type="entry name" value="alpha/beta-Hydrolases"/>
    <property type="match status" value="1"/>
</dbReference>
<dbReference type="InterPro" id="IPR013595">
    <property type="entry name" value="Pept_S33_TAP-like_C"/>
</dbReference>
<dbReference type="InterPro" id="IPR000073">
    <property type="entry name" value="AB_hydrolase_1"/>
</dbReference>
<accession>A0ABS5EKL8</accession>
<protein>
    <submittedName>
        <fullName evidence="3">Alpha/beta hydrolase</fullName>
    </submittedName>
</protein>